<dbReference type="EMBL" id="BMON01000001">
    <property type="protein sequence ID" value="GGM26928.1"/>
    <property type="molecule type" value="Genomic_DNA"/>
</dbReference>
<feature type="transmembrane region" description="Helical" evidence="1">
    <location>
        <begin position="228"/>
        <end position="248"/>
    </location>
</feature>
<dbReference type="Proteomes" id="UP000656367">
    <property type="component" value="Unassembled WGS sequence"/>
</dbReference>
<dbReference type="AlphaFoldDB" id="A0A830FQA2"/>
<gene>
    <name evidence="2" type="ORF">GCM10009006_05470</name>
</gene>
<name>A0A830FQA2_HALAR</name>
<sequence>MDSNSENKLSNDDFQELLEYRVRSYENLARDSLTVLSIQLFILPIGLSIVSIIISIFVGSGTENIPQQIAEKYSSQAGKLFDALTYALGAIALSTISYYISRRQAELLPELALERSLPDQSGDSMRERTVKKISEITGISDFGSVSVNLSPEDRLIQQYNTVYGWKNAIRIILPASIVLTLISIARISEVFFGDFLPVADILTALFVSGVTLVLALTVNFLYVYIAEGAVSFSVGIFGVIVEIILHYIGQLVKKLFNELEKLLGGRTEVLGVSCVMLYFVGMFQYRQHIDAANSGVISPSAVPFLILIGLFGVLVFTFGKLVR</sequence>
<feature type="transmembrane region" description="Helical" evidence="1">
    <location>
        <begin position="38"/>
        <end position="59"/>
    </location>
</feature>
<feature type="transmembrane region" description="Helical" evidence="1">
    <location>
        <begin position="269"/>
        <end position="285"/>
    </location>
</feature>
<keyword evidence="1" id="KW-0472">Membrane</keyword>
<keyword evidence="1" id="KW-0812">Transmembrane</keyword>
<evidence type="ECO:0000313" key="2">
    <source>
        <dbReference type="EMBL" id="GGM26928.1"/>
    </source>
</evidence>
<organism evidence="2 3">
    <name type="scientific">Haloarcula argentinensis</name>
    <dbReference type="NCBI Taxonomy" id="43776"/>
    <lineage>
        <taxon>Archaea</taxon>
        <taxon>Methanobacteriati</taxon>
        <taxon>Methanobacteriota</taxon>
        <taxon>Stenosarchaea group</taxon>
        <taxon>Halobacteria</taxon>
        <taxon>Halobacteriales</taxon>
        <taxon>Haloarculaceae</taxon>
        <taxon>Haloarcula</taxon>
    </lineage>
</organism>
<protein>
    <submittedName>
        <fullName evidence="2">Uncharacterized protein</fullName>
    </submittedName>
</protein>
<feature type="transmembrane region" description="Helical" evidence="1">
    <location>
        <begin position="297"/>
        <end position="318"/>
    </location>
</feature>
<dbReference type="PROSITE" id="PS00018">
    <property type="entry name" value="EF_HAND_1"/>
    <property type="match status" value="1"/>
</dbReference>
<proteinExistence type="predicted"/>
<evidence type="ECO:0000313" key="3">
    <source>
        <dbReference type="Proteomes" id="UP000656367"/>
    </source>
</evidence>
<accession>A0A830FQA2</accession>
<reference evidence="2" key="2">
    <citation type="submission" date="2020-09" db="EMBL/GenBank/DDBJ databases">
        <authorList>
            <person name="Sun Q."/>
            <person name="Ohkuma M."/>
        </authorList>
    </citation>
    <scope>NUCLEOTIDE SEQUENCE</scope>
    <source>
        <strain evidence="2">JCM 15759</strain>
    </source>
</reference>
<dbReference type="RefSeq" id="WP_229727249.1">
    <property type="nucleotide sequence ID" value="NZ_BMON01000001.1"/>
</dbReference>
<feature type="transmembrane region" description="Helical" evidence="1">
    <location>
        <begin position="168"/>
        <end position="187"/>
    </location>
</feature>
<dbReference type="InterPro" id="IPR018247">
    <property type="entry name" value="EF_Hand_1_Ca_BS"/>
</dbReference>
<keyword evidence="1" id="KW-1133">Transmembrane helix</keyword>
<feature type="transmembrane region" description="Helical" evidence="1">
    <location>
        <begin position="80"/>
        <end position="100"/>
    </location>
</feature>
<evidence type="ECO:0000256" key="1">
    <source>
        <dbReference type="SAM" id="Phobius"/>
    </source>
</evidence>
<feature type="transmembrane region" description="Helical" evidence="1">
    <location>
        <begin position="199"/>
        <end position="222"/>
    </location>
</feature>
<comment type="caution">
    <text evidence="2">The sequence shown here is derived from an EMBL/GenBank/DDBJ whole genome shotgun (WGS) entry which is preliminary data.</text>
</comment>
<reference evidence="2" key="1">
    <citation type="journal article" date="2014" name="Int. J. Syst. Evol. Microbiol.">
        <title>Complete genome sequence of Corynebacterium casei LMG S-19264T (=DSM 44701T), isolated from a smear-ripened cheese.</title>
        <authorList>
            <consortium name="US DOE Joint Genome Institute (JGI-PGF)"/>
            <person name="Walter F."/>
            <person name="Albersmeier A."/>
            <person name="Kalinowski J."/>
            <person name="Ruckert C."/>
        </authorList>
    </citation>
    <scope>NUCLEOTIDE SEQUENCE</scope>
    <source>
        <strain evidence="2">JCM 15759</strain>
    </source>
</reference>